<organism evidence="2 3">
    <name type="scientific">Lupinus angustifolius</name>
    <name type="common">Narrow-leaved blue lupine</name>
    <dbReference type="NCBI Taxonomy" id="3871"/>
    <lineage>
        <taxon>Eukaryota</taxon>
        <taxon>Viridiplantae</taxon>
        <taxon>Streptophyta</taxon>
        <taxon>Embryophyta</taxon>
        <taxon>Tracheophyta</taxon>
        <taxon>Spermatophyta</taxon>
        <taxon>Magnoliopsida</taxon>
        <taxon>eudicotyledons</taxon>
        <taxon>Gunneridae</taxon>
        <taxon>Pentapetalae</taxon>
        <taxon>rosids</taxon>
        <taxon>fabids</taxon>
        <taxon>Fabales</taxon>
        <taxon>Fabaceae</taxon>
        <taxon>Papilionoideae</taxon>
        <taxon>50 kb inversion clade</taxon>
        <taxon>genistoids sensu lato</taxon>
        <taxon>core genistoids</taxon>
        <taxon>Genisteae</taxon>
        <taxon>Lupinus</taxon>
    </lineage>
</organism>
<dbReference type="EMBL" id="CM007371">
    <property type="protein sequence ID" value="OIW01743.1"/>
    <property type="molecule type" value="Genomic_DNA"/>
</dbReference>
<dbReference type="Proteomes" id="UP000188354">
    <property type="component" value="Chromosome LG11"/>
</dbReference>
<dbReference type="GO" id="GO:0071763">
    <property type="term" value="P:nuclear membrane organization"/>
    <property type="evidence" value="ECO:0007669"/>
    <property type="project" value="TreeGrafter"/>
</dbReference>
<gene>
    <name evidence="2" type="ORF">TanjilG_03881</name>
</gene>
<feature type="region of interest" description="Disordered" evidence="1">
    <location>
        <begin position="1"/>
        <end position="37"/>
    </location>
</feature>
<feature type="compositionally biased region" description="Low complexity" evidence="1">
    <location>
        <begin position="429"/>
        <end position="439"/>
    </location>
</feature>
<reference evidence="2 3" key="1">
    <citation type="journal article" date="2017" name="Plant Biotechnol. J.">
        <title>A comprehensive draft genome sequence for lupin (Lupinus angustifolius), an emerging health food: insights into plant-microbe interactions and legume evolution.</title>
        <authorList>
            <person name="Hane J.K."/>
            <person name="Ming Y."/>
            <person name="Kamphuis L.G."/>
            <person name="Nelson M.N."/>
            <person name="Garg G."/>
            <person name="Atkins C.A."/>
            <person name="Bayer P.E."/>
            <person name="Bravo A."/>
            <person name="Bringans S."/>
            <person name="Cannon S."/>
            <person name="Edwards D."/>
            <person name="Foley R."/>
            <person name="Gao L.L."/>
            <person name="Harrison M.J."/>
            <person name="Huang W."/>
            <person name="Hurgobin B."/>
            <person name="Li S."/>
            <person name="Liu C.W."/>
            <person name="McGrath A."/>
            <person name="Morahan G."/>
            <person name="Murray J."/>
            <person name="Weller J."/>
            <person name="Jian J."/>
            <person name="Singh K.B."/>
        </authorList>
    </citation>
    <scope>NUCLEOTIDE SEQUENCE [LARGE SCALE GENOMIC DNA]</scope>
    <source>
        <strain evidence="3">cv. Tanjil</strain>
        <tissue evidence="2">Whole plant</tissue>
    </source>
</reference>
<feature type="compositionally biased region" description="Polar residues" evidence="1">
    <location>
        <begin position="26"/>
        <end position="37"/>
    </location>
</feature>
<accession>A0A4P1R4N9</accession>
<feature type="region of interest" description="Disordered" evidence="1">
    <location>
        <begin position="418"/>
        <end position="475"/>
    </location>
</feature>
<feature type="region of interest" description="Disordered" evidence="1">
    <location>
        <begin position="1299"/>
        <end position="1357"/>
    </location>
</feature>
<dbReference type="PANTHER" id="PTHR33416">
    <property type="entry name" value="NUCLEAR PORE COMPLEX PROTEIN NUP1"/>
    <property type="match status" value="1"/>
</dbReference>
<protein>
    <recommendedName>
        <fullName evidence="4">Nuclear pore complex protein NUP1</fullName>
    </recommendedName>
</protein>
<dbReference type="Gramene" id="OIW01743">
    <property type="protein sequence ID" value="OIW01743"/>
    <property type="gene ID" value="TanjilG_03881"/>
</dbReference>
<evidence type="ECO:0000313" key="2">
    <source>
        <dbReference type="EMBL" id="OIW01743.1"/>
    </source>
</evidence>
<feature type="region of interest" description="Disordered" evidence="1">
    <location>
        <begin position="1114"/>
        <end position="1133"/>
    </location>
</feature>
<dbReference type="PANTHER" id="PTHR33416:SF20">
    <property type="entry name" value="NUCLEAR PORE COMPLEX PROTEIN NUP1"/>
    <property type="match status" value="1"/>
</dbReference>
<evidence type="ECO:0000313" key="3">
    <source>
        <dbReference type="Proteomes" id="UP000188354"/>
    </source>
</evidence>
<feature type="compositionally biased region" description="Low complexity" evidence="1">
    <location>
        <begin position="1119"/>
        <end position="1133"/>
    </location>
</feature>
<feature type="compositionally biased region" description="Basic and acidic residues" evidence="1">
    <location>
        <begin position="418"/>
        <end position="428"/>
    </location>
</feature>
<feature type="compositionally biased region" description="Polar residues" evidence="1">
    <location>
        <begin position="1299"/>
        <end position="1324"/>
    </location>
</feature>
<evidence type="ECO:0008006" key="4">
    <source>
        <dbReference type="Google" id="ProtNLM"/>
    </source>
</evidence>
<dbReference type="STRING" id="3871.A0A4P1R4N9"/>
<sequence>MAPGERENPYEGLGTGGKFRKRPFRRTQTTPYDRPSTSLTIPNGDNNINNNGWFSKVVNPAHKLITYSARSIFSSLFRKRLPPQSQSQSPSETEQEVRNNHLEESAFKQVSINSSGKKQVTFGNGESDAQINCSDGGGLTELEKSEIDHLTALMRSRTVDTPIREEEKRTEVVPSKPMLFSERKDEDPKTPIVENRIEDRLPLTPYVTSSVPIEDVASPAELAKAYMGSRPSKVSSSIFGVRSPAAREDPAFLKSNDNLRLSSPIMSIVPSTVKHIGVHENGYATARTRGRSAIYSMARTPYARIYPTSTFKRIGHAVEGEPSSSTHSTMDQDMLYGSKQGSVKRRSSALDNDVGSVGPIRRIRHKANLYSKGLGLPPSGSSLSIARSGLGVGAAQQPSSSMRKPIMWDEVKHSHMDLPEENVEDTRPSKSGPLPSKSSEMASKILQQLDKMVSPKEKSSESRLPNVNDKSPMKLSPSMLHGQTLRSMEAVDSSKSLDTVKDNRFNIAPGRLFDSAQKLTSQIDKVENGQLKLVAPSDGLVPAVTDADSTNPRNQIISAAKSVDSFVIKSASHPPQKKRAFHMSAQEDCLDMDDDAYSNGDMSSVLPVDNKMTSPTAMAVKDTFGTESVAQEHTRSLSVVMSSKSSTISKEVHAGADDSVNWSRVGAKVDVSTSMTSSISDPTFKPATAATKTSFGSHKPGSPNGSSTISPVFNFGNKMAPSKDLTNPGTIFGLEKVVSTKELDADVPLVNFGSNGNAGKVPQMLFTSLPVGGESTLPNISVSSDSKLGSPISSATVSAATDSMPKVRESGNVDAKTNTDSVRSSEIPVSSAVTTLLFTSPTSVFTFGQSSGSLAASPSLSSPFTSQNVFSSSPLAASSSSISASSTPSIISSSSSSFSNPLVASSSSTTPIFKFGSSPVPSTGLPVSSSGSEPLETKNREVVGNGNLSSTVFGSSSSTVGNTGSGLFGFSSSAMTTVNSQSQGYVIGSSSGSMFNAQASPATSGFATSTQTQSVPLGSSASSSSFGFTGNTAFSSGNSLFPSTPATNAGFSFGSSSFPSSSSATNIFNSGTTFGLGTPASSSAVNSVSSNNVSSSSLFGSSSWQPNKSSPFGSAFNQTSTAPVASTSSPTMFSSTPQFSFTSAAATTSTQPTFGNPNSGFTFGSAPVNNDQMTMEDSMAEDTVQATPPATPVFGQQATPPATPVFGQQATPPATPVFGQQATPPATPVFGQQATPPATPVFGQQATPPATPIFGQQATPPATPVFGQQATPPATPVFGQQPAPVQSNFVFGASTPSGASPFQFASQQNTTPPNPSPFQASGSVEFSAGGGSFSLGTGGGDKSGRRIVKVKGRQRKR</sequence>
<keyword evidence="3" id="KW-1185">Reference proteome</keyword>
<dbReference type="GO" id="GO:0005635">
    <property type="term" value="C:nuclear envelope"/>
    <property type="evidence" value="ECO:0007669"/>
    <property type="project" value="TreeGrafter"/>
</dbReference>
<feature type="compositionally biased region" description="Gly residues" evidence="1">
    <location>
        <begin position="1328"/>
        <end position="1341"/>
    </location>
</feature>
<feature type="region of interest" description="Disordered" evidence="1">
    <location>
        <begin position="1196"/>
        <end position="1283"/>
    </location>
</feature>
<evidence type="ECO:0000256" key="1">
    <source>
        <dbReference type="SAM" id="MobiDB-lite"/>
    </source>
</evidence>
<name>A0A4P1R4N9_LUPAN</name>
<dbReference type="GO" id="GO:0016973">
    <property type="term" value="P:poly(A)+ mRNA export from nucleus"/>
    <property type="evidence" value="ECO:0007669"/>
    <property type="project" value="TreeGrafter"/>
</dbReference>
<proteinExistence type="predicted"/>
<feature type="compositionally biased region" description="Basic residues" evidence="1">
    <location>
        <begin position="1345"/>
        <end position="1357"/>
    </location>
</feature>
<feature type="region of interest" description="Disordered" evidence="1">
    <location>
        <begin position="797"/>
        <end position="823"/>
    </location>
</feature>
<feature type="compositionally biased region" description="Polar residues" evidence="1">
    <location>
        <begin position="1196"/>
        <end position="1272"/>
    </location>
</feature>